<dbReference type="InterPro" id="IPR011089">
    <property type="entry name" value="GmrSD_C"/>
</dbReference>
<feature type="transmembrane region" description="Helical" evidence="2">
    <location>
        <begin position="21"/>
        <end position="48"/>
    </location>
</feature>
<dbReference type="Pfam" id="PF05901">
    <property type="entry name" value="Excalibur"/>
    <property type="match status" value="1"/>
</dbReference>
<feature type="compositionally biased region" description="Basic and acidic residues" evidence="1">
    <location>
        <begin position="428"/>
        <end position="442"/>
    </location>
</feature>
<proteinExistence type="predicted"/>
<feature type="compositionally biased region" description="Low complexity" evidence="1">
    <location>
        <begin position="334"/>
        <end position="396"/>
    </location>
</feature>
<name>A0ABY4N3R5_9MICO</name>
<accession>A0ABY4N3R5</accession>
<feature type="region of interest" description="Disordered" evidence="1">
    <location>
        <begin position="308"/>
        <end position="442"/>
    </location>
</feature>
<dbReference type="RefSeq" id="WP_249478385.1">
    <property type="nucleotide sequence ID" value="NZ_CP097218.1"/>
</dbReference>
<evidence type="ECO:0000313" key="4">
    <source>
        <dbReference type="EMBL" id="UQN29211.1"/>
    </source>
</evidence>
<dbReference type="PANTHER" id="PTHR24094">
    <property type="entry name" value="SECRETED PROTEIN"/>
    <property type="match status" value="1"/>
</dbReference>
<evidence type="ECO:0000256" key="1">
    <source>
        <dbReference type="SAM" id="MobiDB-lite"/>
    </source>
</evidence>
<evidence type="ECO:0000256" key="2">
    <source>
        <dbReference type="SAM" id="Phobius"/>
    </source>
</evidence>
<feature type="region of interest" description="Disordered" evidence="1">
    <location>
        <begin position="52"/>
        <end position="116"/>
    </location>
</feature>
<dbReference type="EMBL" id="CP097218">
    <property type="protein sequence ID" value="UQN29211.1"/>
    <property type="molecule type" value="Genomic_DNA"/>
</dbReference>
<dbReference type="Proteomes" id="UP001055868">
    <property type="component" value="Chromosome"/>
</dbReference>
<dbReference type="InterPro" id="IPR008613">
    <property type="entry name" value="Excalibur_Ca-bd_domain"/>
</dbReference>
<keyword evidence="5" id="KW-1185">Reference proteome</keyword>
<evidence type="ECO:0000259" key="3">
    <source>
        <dbReference type="SMART" id="SM00894"/>
    </source>
</evidence>
<dbReference type="PANTHER" id="PTHR24094:SF15">
    <property type="entry name" value="AMP-DEPENDENT SYNTHETASE_LIGASE DOMAIN-CONTAINING PROTEIN-RELATED"/>
    <property type="match status" value="1"/>
</dbReference>
<dbReference type="Pfam" id="PF07510">
    <property type="entry name" value="GmrSD_C"/>
    <property type="match status" value="1"/>
</dbReference>
<dbReference type="SMART" id="SM00894">
    <property type="entry name" value="Excalibur"/>
    <property type="match status" value="1"/>
</dbReference>
<evidence type="ECO:0000313" key="5">
    <source>
        <dbReference type="Proteomes" id="UP001055868"/>
    </source>
</evidence>
<reference evidence="4" key="1">
    <citation type="submission" date="2022-05" db="EMBL/GenBank/DDBJ databases">
        <title>Genomic analysis of Brachybacterium sp. CBA3104.</title>
        <authorList>
            <person name="Roh S.W."/>
            <person name="Kim Y.B."/>
            <person name="Kim Y."/>
        </authorList>
    </citation>
    <scope>NUCLEOTIDE SEQUENCE</scope>
    <source>
        <strain evidence="4">CBA3104</strain>
    </source>
</reference>
<sequence length="442" mass="45205">MAPRLGALTDKLTGRKKVGVISALSCCGCGGLAFLLLMTLGVIGVFVAPMTPTPSDDPTVVAQSADRDAQASQEPAPSASESATPTETPSASATPDASTAAATSTAPSASASASATPDASTALGMLETLEVKGRAPKTGYDRDLFGWRDDVDHNGCDTRNDVLRRDLSDVVLKHGTDGCVVLSGTLSPSPYSGDDVSFDQQDDNSLDIDHLVALSDAWQTGASGWDEETRHAFANDPLNLVAVESGLNRKKGDGDAATWLPPRKAYRCEYVARQIAVKAEYELWVKPAEKDAMRSVLEGCEDTPAFAGAVATPDRWEGDNVREAPAPTKKPATSSKSSGSSSKGSSSSKKSSSSTSSKSSGSSSKKSSKSSSGSSTSSSSSSPGSGSSSGSSSSGSGSSGGSGSTYYKNCDAVRAAGKDPIYAGEPGYSRKLDRDGDGVGCE</sequence>
<protein>
    <submittedName>
        <fullName evidence="4">DUF1524 domain-containing protein</fullName>
    </submittedName>
</protein>
<feature type="domain" description="Excalibur calcium-binding" evidence="3">
    <location>
        <begin position="406"/>
        <end position="442"/>
    </location>
</feature>
<keyword evidence="2" id="KW-1133">Transmembrane helix</keyword>
<keyword evidence="2" id="KW-0812">Transmembrane</keyword>
<feature type="compositionally biased region" description="Low complexity" evidence="1">
    <location>
        <begin position="70"/>
        <end position="116"/>
    </location>
</feature>
<keyword evidence="2" id="KW-0472">Membrane</keyword>
<gene>
    <name evidence="4" type="ORF">M4486_16500</name>
</gene>
<organism evidence="4 5">
    <name type="scientific">Brachybacterium kimchii</name>
    <dbReference type="NCBI Taxonomy" id="2942909"/>
    <lineage>
        <taxon>Bacteria</taxon>
        <taxon>Bacillati</taxon>
        <taxon>Actinomycetota</taxon>
        <taxon>Actinomycetes</taxon>
        <taxon>Micrococcales</taxon>
        <taxon>Dermabacteraceae</taxon>
        <taxon>Brachybacterium</taxon>
    </lineage>
</organism>